<dbReference type="Gramene" id="MELO3C026497.2.1">
    <property type="protein sequence ID" value="MELO3C026497.2.1"/>
    <property type="gene ID" value="MELO3C026497.2"/>
</dbReference>
<reference evidence="1" key="1">
    <citation type="submission" date="2023-03" db="UniProtKB">
        <authorList>
            <consortium name="EnsemblPlants"/>
        </authorList>
    </citation>
    <scope>IDENTIFICATION</scope>
</reference>
<dbReference type="AlphaFoldDB" id="A0A9I9E1D7"/>
<protein>
    <submittedName>
        <fullName evidence="1">Uncharacterized protein</fullName>
    </submittedName>
</protein>
<dbReference type="PANTHER" id="PTHR33621:SF2">
    <property type="entry name" value="RIBOSOMAL L1 DOMAIN-CONTAINING PROTEIN"/>
    <property type="match status" value="1"/>
</dbReference>
<dbReference type="EnsemblPlants" id="MELO3C026497.2.1">
    <property type="protein sequence ID" value="MELO3C026497.2.1"/>
    <property type="gene ID" value="MELO3C026497.2"/>
</dbReference>
<proteinExistence type="predicted"/>
<name>A0A9I9E1D7_CUCME</name>
<evidence type="ECO:0000313" key="1">
    <source>
        <dbReference type="EnsemblPlants" id="MELO3C026497.2.1"/>
    </source>
</evidence>
<accession>A0A9I9E1D7</accession>
<sequence length="45" mass="5076">MDFHSLSRRETQSFCKRNKIPANITNVAMADTLAARSSIRESSSF</sequence>
<organism evidence="1">
    <name type="scientific">Cucumis melo</name>
    <name type="common">Muskmelon</name>
    <dbReference type="NCBI Taxonomy" id="3656"/>
    <lineage>
        <taxon>Eukaryota</taxon>
        <taxon>Viridiplantae</taxon>
        <taxon>Streptophyta</taxon>
        <taxon>Embryophyta</taxon>
        <taxon>Tracheophyta</taxon>
        <taxon>Spermatophyta</taxon>
        <taxon>Magnoliopsida</taxon>
        <taxon>eudicotyledons</taxon>
        <taxon>Gunneridae</taxon>
        <taxon>Pentapetalae</taxon>
        <taxon>rosids</taxon>
        <taxon>fabids</taxon>
        <taxon>Cucurbitales</taxon>
        <taxon>Cucurbitaceae</taxon>
        <taxon>Benincaseae</taxon>
        <taxon>Cucumis</taxon>
    </lineage>
</organism>
<dbReference type="PANTHER" id="PTHR33621">
    <property type="entry name" value="ASPARTIC/GLUTAMIC ACID-RICH PROTEIN"/>
    <property type="match status" value="1"/>
</dbReference>